<evidence type="ECO:0000313" key="2">
    <source>
        <dbReference type="Proteomes" id="UP001642360"/>
    </source>
</evidence>
<accession>A0ABC8S7F9</accession>
<name>A0ABC8S7F9_9AQUA</name>
<organism evidence="1 2">
    <name type="scientific">Ilex paraguariensis</name>
    <name type="common">yerba mate</name>
    <dbReference type="NCBI Taxonomy" id="185542"/>
    <lineage>
        <taxon>Eukaryota</taxon>
        <taxon>Viridiplantae</taxon>
        <taxon>Streptophyta</taxon>
        <taxon>Embryophyta</taxon>
        <taxon>Tracheophyta</taxon>
        <taxon>Spermatophyta</taxon>
        <taxon>Magnoliopsida</taxon>
        <taxon>eudicotyledons</taxon>
        <taxon>Gunneridae</taxon>
        <taxon>Pentapetalae</taxon>
        <taxon>asterids</taxon>
        <taxon>campanulids</taxon>
        <taxon>Aquifoliales</taxon>
        <taxon>Aquifoliaceae</taxon>
        <taxon>Ilex</taxon>
    </lineage>
</organism>
<dbReference type="PANTHER" id="PTHR46086">
    <property type="entry name" value="ALPHA/BETA-HYDROLASES SUPERFAMILY PROTEIN"/>
    <property type="match status" value="1"/>
</dbReference>
<dbReference type="PANTHER" id="PTHR46086:SF17">
    <property type="entry name" value="ALPHA_BETA-HYDROLASES SUPERFAMILY PROTEIN"/>
    <property type="match status" value="1"/>
</dbReference>
<keyword evidence="2" id="KW-1185">Reference proteome</keyword>
<evidence type="ECO:0000313" key="1">
    <source>
        <dbReference type="EMBL" id="CAK9153109.1"/>
    </source>
</evidence>
<feature type="non-terminal residue" evidence="1">
    <location>
        <position position="110"/>
    </location>
</feature>
<protein>
    <submittedName>
        <fullName evidence="1">Uncharacterized protein</fullName>
    </submittedName>
</protein>
<dbReference type="AlphaFoldDB" id="A0ABC8S7F9"/>
<sequence length="110" mass="12516">MDDTSRGQQLGPKALAPWFGFLVPSLALGIPSGGKMEVPEEDEHKYLSSLKSPSKRQDLDLLTEPEDIKYFPTLCVIASKMAYKNNLFIKDVLQKQWINMNLLDAKDFWN</sequence>
<proteinExistence type="predicted"/>
<gene>
    <name evidence="1" type="ORF">ILEXP_LOCUS21359</name>
</gene>
<dbReference type="InterPro" id="IPR044819">
    <property type="entry name" value="OBL-like"/>
</dbReference>
<dbReference type="Proteomes" id="UP001642360">
    <property type="component" value="Unassembled WGS sequence"/>
</dbReference>
<comment type="caution">
    <text evidence="1">The sequence shown here is derived from an EMBL/GenBank/DDBJ whole genome shotgun (WGS) entry which is preliminary data.</text>
</comment>
<reference evidence="1 2" key="1">
    <citation type="submission" date="2024-02" db="EMBL/GenBank/DDBJ databases">
        <authorList>
            <person name="Vignale AGUSTIN F."/>
            <person name="Sosa J E."/>
            <person name="Modenutti C."/>
        </authorList>
    </citation>
    <scope>NUCLEOTIDE SEQUENCE [LARGE SCALE GENOMIC DNA]</scope>
</reference>
<dbReference type="EMBL" id="CAUOFW020002350">
    <property type="protein sequence ID" value="CAK9153109.1"/>
    <property type="molecule type" value="Genomic_DNA"/>
</dbReference>